<dbReference type="Proteomes" id="UP001595891">
    <property type="component" value="Unassembled WGS sequence"/>
</dbReference>
<accession>A0ABV9E9Z5</accession>
<dbReference type="EMBL" id="JBHSFN010000002">
    <property type="protein sequence ID" value="MFC4585230.1"/>
    <property type="molecule type" value="Genomic_DNA"/>
</dbReference>
<protein>
    <submittedName>
        <fullName evidence="2">Zn-ribbon domain-containing OB-fold protein</fullName>
    </submittedName>
</protein>
<dbReference type="InterPro" id="IPR052513">
    <property type="entry name" value="Thioester_dehydratase-like"/>
</dbReference>
<dbReference type="Gene3D" id="6.10.30.10">
    <property type="match status" value="1"/>
</dbReference>
<dbReference type="RefSeq" id="WP_262846645.1">
    <property type="nucleotide sequence ID" value="NZ_JANZYP010000049.1"/>
</dbReference>
<feature type="domain" description="ChsH2 C-terminal OB-fold" evidence="1">
    <location>
        <begin position="52"/>
        <end position="111"/>
    </location>
</feature>
<dbReference type="Pfam" id="PF01796">
    <property type="entry name" value="OB_ChsH2_C"/>
    <property type="match status" value="1"/>
</dbReference>
<proteinExistence type="predicted"/>
<dbReference type="PANTHER" id="PTHR34075">
    <property type="entry name" value="BLR3430 PROTEIN"/>
    <property type="match status" value="1"/>
</dbReference>
<keyword evidence="3" id="KW-1185">Reference proteome</keyword>
<reference evidence="3" key="1">
    <citation type="journal article" date="2019" name="Int. J. Syst. Evol. Microbiol.">
        <title>The Global Catalogue of Microorganisms (GCM) 10K type strain sequencing project: providing services to taxonomists for standard genome sequencing and annotation.</title>
        <authorList>
            <consortium name="The Broad Institute Genomics Platform"/>
            <consortium name="The Broad Institute Genome Sequencing Center for Infectious Disease"/>
            <person name="Wu L."/>
            <person name="Ma J."/>
        </authorList>
    </citation>
    <scope>NUCLEOTIDE SEQUENCE [LARGE SCALE GENOMIC DNA]</scope>
    <source>
        <strain evidence="3">CCUG 49560</strain>
    </source>
</reference>
<dbReference type="InterPro" id="IPR002878">
    <property type="entry name" value="ChsH2_C"/>
</dbReference>
<organism evidence="2 3">
    <name type="scientific">Sphaerisporangium corydalis</name>
    <dbReference type="NCBI Taxonomy" id="1441875"/>
    <lineage>
        <taxon>Bacteria</taxon>
        <taxon>Bacillati</taxon>
        <taxon>Actinomycetota</taxon>
        <taxon>Actinomycetes</taxon>
        <taxon>Streptosporangiales</taxon>
        <taxon>Streptosporangiaceae</taxon>
        <taxon>Sphaerisporangium</taxon>
    </lineage>
</organism>
<comment type="caution">
    <text evidence="2">The sequence shown here is derived from an EMBL/GenBank/DDBJ whole genome shotgun (WGS) entry which is preliminary data.</text>
</comment>
<evidence type="ECO:0000313" key="3">
    <source>
        <dbReference type="Proteomes" id="UP001595891"/>
    </source>
</evidence>
<evidence type="ECO:0000313" key="2">
    <source>
        <dbReference type="EMBL" id="MFC4585230.1"/>
    </source>
</evidence>
<name>A0ABV9E9Z5_9ACTN</name>
<dbReference type="PANTHER" id="PTHR34075:SF5">
    <property type="entry name" value="BLR3430 PROTEIN"/>
    <property type="match status" value="1"/>
</dbReference>
<dbReference type="InterPro" id="IPR012340">
    <property type="entry name" value="NA-bd_OB-fold"/>
</dbReference>
<sequence length="127" mass="13877">MTVGPVQRDEATAAFFDGTARGEFLLRRCPDCGTFLSPQAEQCPEGGTDLEWVPASGLGRVVTWSVVHGRGVFPTVVAAVVELDEGPWWWTQVTGPGLPDDLAGLRVRVDFARYEDNEAVPVFRPMD</sequence>
<evidence type="ECO:0000259" key="1">
    <source>
        <dbReference type="Pfam" id="PF01796"/>
    </source>
</evidence>
<gene>
    <name evidence="2" type="ORF">ACFO8L_04060</name>
</gene>
<dbReference type="SUPFAM" id="SSF50249">
    <property type="entry name" value="Nucleic acid-binding proteins"/>
    <property type="match status" value="1"/>
</dbReference>